<dbReference type="EMBL" id="MNCJ02000322">
    <property type="protein sequence ID" value="KAF5799979.1"/>
    <property type="molecule type" value="Genomic_DNA"/>
</dbReference>
<proteinExistence type="predicted"/>
<gene>
    <name evidence="2" type="ORF">HannXRQ_Chr07g0201411</name>
    <name evidence="1" type="ORF">HanXRQr2_Chr07g0310721</name>
</gene>
<reference evidence="2" key="2">
    <citation type="submission" date="2017-02" db="EMBL/GenBank/DDBJ databases">
        <title>Sunflower complete genome.</title>
        <authorList>
            <person name="Langlade N."/>
            <person name="Munos S."/>
        </authorList>
    </citation>
    <scope>NUCLEOTIDE SEQUENCE [LARGE SCALE GENOMIC DNA]</scope>
    <source>
        <tissue evidence="2">Leaves</tissue>
    </source>
</reference>
<keyword evidence="3" id="KW-1185">Reference proteome</keyword>
<organism evidence="2 3">
    <name type="scientific">Helianthus annuus</name>
    <name type="common">Common sunflower</name>
    <dbReference type="NCBI Taxonomy" id="4232"/>
    <lineage>
        <taxon>Eukaryota</taxon>
        <taxon>Viridiplantae</taxon>
        <taxon>Streptophyta</taxon>
        <taxon>Embryophyta</taxon>
        <taxon>Tracheophyta</taxon>
        <taxon>Spermatophyta</taxon>
        <taxon>Magnoliopsida</taxon>
        <taxon>eudicotyledons</taxon>
        <taxon>Gunneridae</taxon>
        <taxon>Pentapetalae</taxon>
        <taxon>asterids</taxon>
        <taxon>campanulids</taxon>
        <taxon>Asterales</taxon>
        <taxon>Asteraceae</taxon>
        <taxon>Asteroideae</taxon>
        <taxon>Heliantheae alliance</taxon>
        <taxon>Heliantheae</taxon>
        <taxon>Helianthus</taxon>
    </lineage>
</organism>
<accession>A0A251UE86</accession>
<evidence type="ECO:0000313" key="1">
    <source>
        <dbReference type="EMBL" id="KAF5799979.1"/>
    </source>
</evidence>
<sequence length="52" mass="6375">MRCIFYKTVMSTPGSSNWYQCKGCEELINKKNTIKRGMRRFDYRSYKKKERN</sequence>
<name>A0A251UE86_HELAN</name>
<reference evidence="1 3" key="1">
    <citation type="journal article" date="2017" name="Nature">
        <title>The sunflower genome provides insights into oil metabolism, flowering and Asterid evolution.</title>
        <authorList>
            <person name="Badouin H."/>
            <person name="Gouzy J."/>
            <person name="Grassa C.J."/>
            <person name="Murat F."/>
            <person name="Staton S.E."/>
            <person name="Cottret L."/>
            <person name="Lelandais-Briere C."/>
            <person name="Owens G.L."/>
            <person name="Carrere S."/>
            <person name="Mayjonade B."/>
            <person name="Legrand L."/>
            <person name="Gill N."/>
            <person name="Kane N.C."/>
            <person name="Bowers J.E."/>
            <person name="Hubner S."/>
            <person name="Bellec A."/>
            <person name="Berard A."/>
            <person name="Berges H."/>
            <person name="Blanchet N."/>
            <person name="Boniface M.C."/>
            <person name="Brunel D."/>
            <person name="Catrice O."/>
            <person name="Chaidir N."/>
            <person name="Claudel C."/>
            <person name="Donnadieu C."/>
            <person name="Faraut T."/>
            <person name="Fievet G."/>
            <person name="Helmstetter N."/>
            <person name="King M."/>
            <person name="Knapp S.J."/>
            <person name="Lai Z."/>
            <person name="Le Paslier M.C."/>
            <person name="Lippi Y."/>
            <person name="Lorenzon L."/>
            <person name="Mandel J.R."/>
            <person name="Marage G."/>
            <person name="Marchand G."/>
            <person name="Marquand E."/>
            <person name="Bret-Mestries E."/>
            <person name="Morien E."/>
            <person name="Nambeesan S."/>
            <person name="Nguyen T."/>
            <person name="Pegot-Espagnet P."/>
            <person name="Pouilly N."/>
            <person name="Raftis F."/>
            <person name="Sallet E."/>
            <person name="Schiex T."/>
            <person name="Thomas J."/>
            <person name="Vandecasteele C."/>
            <person name="Vares D."/>
            <person name="Vear F."/>
            <person name="Vautrin S."/>
            <person name="Crespi M."/>
            <person name="Mangin B."/>
            <person name="Burke J.M."/>
            <person name="Salse J."/>
            <person name="Munos S."/>
            <person name="Vincourt P."/>
            <person name="Rieseberg L.H."/>
            <person name="Langlade N.B."/>
        </authorList>
    </citation>
    <scope>NUCLEOTIDE SEQUENCE [LARGE SCALE GENOMIC DNA]</scope>
    <source>
        <strain evidence="3">cv. SF193</strain>
        <tissue evidence="1">Leaves</tissue>
    </source>
</reference>
<dbReference type="AlphaFoldDB" id="A0A251UE86"/>
<evidence type="ECO:0000313" key="3">
    <source>
        <dbReference type="Proteomes" id="UP000215914"/>
    </source>
</evidence>
<evidence type="ECO:0000313" key="2">
    <source>
        <dbReference type="EMBL" id="OTG21186.1"/>
    </source>
</evidence>
<reference evidence="1" key="3">
    <citation type="submission" date="2020-06" db="EMBL/GenBank/DDBJ databases">
        <title>Helianthus annuus Genome sequencing and assembly Release 2.</title>
        <authorList>
            <person name="Gouzy J."/>
            <person name="Langlade N."/>
            <person name="Munos S."/>
        </authorList>
    </citation>
    <scope>NUCLEOTIDE SEQUENCE</scope>
    <source>
        <tissue evidence="1">Leaves</tissue>
    </source>
</reference>
<dbReference type="EMBL" id="CM007896">
    <property type="protein sequence ID" value="OTG21186.1"/>
    <property type="molecule type" value="Genomic_DNA"/>
</dbReference>
<dbReference type="Proteomes" id="UP000215914">
    <property type="component" value="Chromosome 7"/>
</dbReference>
<protein>
    <submittedName>
        <fullName evidence="2">Uncharacterized protein</fullName>
    </submittedName>
</protein>
<dbReference type="Gramene" id="mRNA:HanXRQr2_Chr07g0310721">
    <property type="protein sequence ID" value="mRNA:HanXRQr2_Chr07g0310721"/>
    <property type="gene ID" value="HanXRQr2_Chr07g0310721"/>
</dbReference>
<dbReference type="InParanoid" id="A0A251UE86"/>